<dbReference type="GO" id="GO:0008610">
    <property type="term" value="P:lipid biosynthetic process"/>
    <property type="evidence" value="ECO:0007669"/>
    <property type="project" value="UniProtKB-ARBA"/>
</dbReference>
<dbReference type="FunFam" id="3.40.50.980:FF:000001">
    <property type="entry name" value="Non-ribosomal peptide synthetase"/>
    <property type="match status" value="3"/>
</dbReference>
<dbReference type="CDD" id="cd05930">
    <property type="entry name" value="A_NRPS"/>
    <property type="match status" value="1"/>
</dbReference>
<dbReference type="InterPro" id="IPR010060">
    <property type="entry name" value="NRPS_synth"/>
</dbReference>
<dbReference type="InterPro" id="IPR036736">
    <property type="entry name" value="ACP-like_sf"/>
</dbReference>
<evidence type="ECO:0000313" key="9">
    <source>
        <dbReference type="EMBL" id="RZE44584.1"/>
    </source>
</evidence>
<dbReference type="Gene3D" id="3.40.50.980">
    <property type="match status" value="2"/>
</dbReference>
<feature type="domain" description="Carrier" evidence="8">
    <location>
        <begin position="1020"/>
        <end position="1094"/>
    </location>
</feature>
<dbReference type="Gene3D" id="2.30.38.10">
    <property type="entry name" value="Luciferase, Domain 3"/>
    <property type="match status" value="1"/>
</dbReference>
<feature type="region of interest" description="Disordered" evidence="7">
    <location>
        <begin position="26"/>
        <end position="45"/>
    </location>
</feature>
<dbReference type="Gene3D" id="3.40.50.12780">
    <property type="entry name" value="N-terminal domain of ligase-like"/>
    <property type="match status" value="2"/>
</dbReference>
<dbReference type="NCBIfam" id="TIGR01733">
    <property type="entry name" value="AA-adenyl-dom"/>
    <property type="match status" value="3"/>
</dbReference>
<dbReference type="InterPro" id="IPR025110">
    <property type="entry name" value="AMP-bd_C"/>
</dbReference>
<comment type="caution">
    <text evidence="9">The sequence shown here is derived from an EMBL/GenBank/DDBJ whole genome shotgun (WGS) entry which is preliminary data.</text>
</comment>
<dbReference type="PROSITE" id="PS00012">
    <property type="entry name" value="PHOSPHOPANTETHEINE"/>
    <property type="match status" value="3"/>
</dbReference>
<evidence type="ECO:0000256" key="6">
    <source>
        <dbReference type="ARBA" id="ARBA00023194"/>
    </source>
</evidence>
<evidence type="ECO:0000256" key="2">
    <source>
        <dbReference type="ARBA" id="ARBA00006432"/>
    </source>
</evidence>
<dbReference type="GO" id="GO:0005829">
    <property type="term" value="C:cytosol"/>
    <property type="evidence" value="ECO:0007669"/>
    <property type="project" value="TreeGrafter"/>
</dbReference>
<organism evidence="9 10">
    <name type="scientific">Streptomyces albidoflavus</name>
    <dbReference type="NCBI Taxonomy" id="1886"/>
    <lineage>
        <taxon>Bacteria</taxon>
        <taxon>Bacillati</taxon>
        <taxon>Actinomycetota</taxon>
        <taxon>Actinomycetes</taxon>
        <taxon>Kitasatosporales</taxon>
        <taxon>Streptomycetaceae</taxon>
        <taxon>Streptomyces</taxon>
        <taxon>Streptomyces albidoflavus group</taxon>
    </lineage>
</organism>
<dbReference type="Gene3D" id="1.10.1200.10">
    <property type="entry name" value="ACP-like"/>
    <property type="match status" value="3"/>
</dbReference>
<dbReference type="GO" id="GO:0003824">
    <property type="term" value="F:catalytic activity"/>
    <property type="evidence" value="ECO:0007669"/>
    <property type="project" value="UniProtKB-KW"/>
</dbReference>
<dbReference type="InterPro" id="IPR042099">
    <property type="entry name" value="ANL_N_sf"/>
</dbReference>
<dbReference type="InterPro" id="IPR009081">
    <property type="entry name" value="PP-bd_ACP"/>
</dbReference>
<evidence type="ECO:0000259" key="8">
    <source>
        <dbReference type="PROSITE" id="PS50075"/>
    </source>
</evidence>
<dbReference type="PROSITE" id="PS50075">
    <property type="entry name" value="CARRIER"/>
    <property type="match status" value="3"/>
</dbReference>
<dbReference type="CDD" id="cd19531">
    <property type="entry name" value="LCL_NRPS-like"/>
    <property type="match status" value="2"/>
</dbReference>
<feature type="region of interest" description="Disordered" evidence="7">
    <location>
        <begin position="3606"/>
        <end position="3635"/>
    </location>
</feature>
<dbReference type="CDD" id="cd17643">
    <property type="entry name" value="A_NRPS_Cytc1-like"/>
    <property type="match status" value="2"/>
</dbReference>
<evidence type="ECO:0000256" key="3">
    <source>
        <dbReference type="ARBA" id="ARBA00022450"/>
    </source>
</evidence>
<evidence type="ECO:0000256" key="4">
    <source>
        <dbReference type="ARBA" id="ARBA00022553"/>
    </source>
</evidence>
<dbReference type="InterPro" id="IPR001242">
    <property type="entry name" value="Condensation_dom"/>
</dbReference>
<feature type="domain" description="Carrier" evidence="8">
    <location>
        <begin position="2561"/>
        <end position="2636"/>
    </location>
</feature>
<dbReference type="GO" id="GO:0043041">
    <property type="term" value="P:amino acid activation for nonribosomal peptide biosynthetic process"/>
    <property type="evidence" value="ECO:0007669"/>
    <property type="project" value="TreeGrafter"/>
</dbReference>
<dbReference type="PROSITE" id="PS00455">
    <property type="entry name" value="AMP_BINDING"/>
    <property type="match status" value="3"/>
</dbReference>
<feature type="compositionally biased region" description="Basic and acidic residues" evidence="7">
    <location>
        <begin position="998"/>
        <end position="1013"/>
    </location>
</feature>
<dbReference type="Pfam" id="PF00501">
    <property type="entry name" value="AMP-binding"/>
    <property type="match status" value="3"/>
</dbReference>
<dbReference type="InterPro" id="IPR006162">
    <property type="entry name" value="Ppantetheine_attach_site"/>
</dbReference>
<dbReference type="FunFam" id="3.40.50.980:FF:000002">
    <property type="entry name" value="Enterobactin synthetase component F"/>
    <property type="match status" value="2"/>
</dbReference>
<dbReference type="NCBIfam" id="TIGR01720">
    <property type="entry name" value="NRPS-para261"/>
    <property type="match status" value="2"/>
</dbReference>
<dbReference type="EMBL" id="PKLK01000004">
    <property type="protein sequence ID" value="RZE44584.1"/>
    <property type="molecule type" value="Genomic_DNA"/>
</dbReference>
<dbReference type="Gene3D" id="3.30.300.30">
    <property type="match status" value="3"/>
</dbReference>
<dbReference type="NCBIfam" id="NF003417">
    <property type="entry name" value="PRK04813.1"/>
    <property type="match status" value="3"/>
</dbReference>
<name>A0AB37XI98_9ACTN</name>
<dbReference type="SUPFAM" id="SSF56801">
    <property type="entry name" value="Acetyl-CoA synthetase-like"/>
    <property type="match status" value="3"/>
</dbReference>
<dbReference type="FunFam" id="3.30.300.30:FF:000010">
    <property type="entry name" value="Enterobactin synthetase component F"/>
    <property type="match status" value="3"/>
</dbReference>
<keyword evidence="4" id="KW-0597">Phosphoprotein</keyword>
<reference evidence="9 10" key="1">
    <citation type="submission" date="2017-12" db="EMBL/GenBank/DDBJ databases">
        <title>Population genomics insights into the ecological differentiation and adaptive evolution in streptomycetes.</title>
        <authorList>
            <person name="Li Y."/>
            <person name="Huang Y."/>
        </authorList>
    </citation>
    <scope>NUCLEOTIDE SEQUENCE [LARGE SCALE GENOMIC DNA]</scope>
    <source>
        <strain evidence="9 10">FXJ.2339</strain>
    </source>
</reference>
<feature type="domain" description="Carrier" evidence="8">
    <location>
        <begin position="3631"/>
        <end position="3705"/>
    </location>
</feature>
<dbReference type="InterPro" id="IPR023213">
    <property type="entry name" value="CAT-like_dom_sf"/>
</dbReference>
<dbReference type="PANTHER" id="PTHR45527">
    <property type="entry name" value="NONRIBOSOMAL PEPTIDE SYNTHETASE"/>
    <property type="match status" value="1"/>
</dbReference>
<dbReference type="InterPro" id="IPR020806">
    <property type="entry name" value="PKS_PP-bd"/>
</dbReference>
<dbReference type="SMART" id="SM01294">
    <property type="entry name" value="PKS_PP_betabranch"/>
    <property type="match status" value="1"/>
</dbReference>
<dbReference type="Gene3D" id="3.30.559.10">
    <property type="entry name" value="Chloramphenicol acetyltransferase-like domain"/>
    <property type="match status" value="5"/>
</dbReference>
<dbReference type="GO" id="GO:0044550">
    <property type="term" value="P:secondary metabolite biosynthetic process"/>
    <property type="evidence" value="ECO:0007669"/>
    <property type="project" value="UniProtKB-ARBA"/>
</dbReference>
<dbReference type="InterPro" id="IPR045851">
    <property type="entry name" value="AMP-bd_C_sf"/>
</dbReference>
<dbReference type="FunFam" id="3.40.50.12780:FF:000012">
    <property type="entry name" value="Non-ribosomal peptide synthetase"/>
    <property type="match status" value="3"/>
</dbReference>
<feature type="region of interest" description="Disordered" evidence="7">
    <location>
        <begin position="2536"/>
        <end position="2564"/>
    </location>
</feature>
<dbReference type="PANTHER" id="PTHR45527:SF1">
    <property type="entry name" value="FATTY ACID SYNTHASE"/>
    <property type="match status" value="1"/>
</dbReference>
<sequence length="4153" mass="450540">MNQPSSRDDRIAALPAHLREALAQRLAGRGGGGSAAGSAPPVPRVARDGELRMSYGQQRLWFLEDFEPGGADYHSALPLRITGRLDTGALRAAVGDLTARHEALRTTFGQRDGVGVQVVHDRLDAEWVTADAGDEATARKTVLAELARPYDLREGPLVRVLLVRLSDDEHLCVLGMHHIVTDGWSMGVVARELGALYTARLQGGPHDLPEVTVQYADFAAWQRGRLEDGGQLDEQLTWWREQLKGIAPLELPTDRPRPAVRDSAGAVRRFTVPAATTAGLRALARQRGASLFMALTAAVKAVLARWSGQRDIALGTSAAARGHKDLEQVVGFLVNTVVLRTDVAPELAFGELLDRVKDTVLDAFAHEDVPFDKLVEALQPERDTSRTPLVQAMVALQDTPADTLALPGAAVSPYPLERDASLFDLTFEFTERDGVLHGLVEYDTDLFDADTVDRLSGHLCVLLDGAVADPARPVAALPLLTEEERRRLAVEWNATELPSRDDALVHERLAAQAARTPDAVALIADDATLTHRELDERANRLAHHLTGLGAGPGSLVGLSLGRGSAMAVGLLGILRAGAAYVPLDPGFPGDRLAYMLADSGARIVVGDSAARASLPLEPGVRFVDLAAEAEVIGRLPATAPPTTVAPHDLAYVIYTSGSTGNPKGVAVEHRNVRHILTAWDERYGLTELKPRFLSVSSLSVDLFFADLIRSVPFGGALVIASKDVTTDPAALLDLIARTGATGLEIVPSLLNAVLQEVERRGEDFPALRLVSVGSEGWRVEDCRNLLRRITPGCVVVNAYGGTEATVDSTVFVPTEESLGATVYVPIGRPLPNTRVYVLDAARNLVPQGVPGEIWIGGEGIARGYHGRPELTAERFTDSPFAGGDRLYRTGDRARWLASGDLEFLGRADDQVKIRGFRIELGEVESALLTHPGVRDAVVLAWLEESGRRRLVAYVVPEDGGSGPRGADLRAHLSGHLPDYMVPAVFVTLDHLPLTPSGKVDRRSLPEPEVDADRLGTGYTAPRDATEEILAAIWAEVLGVSRVGVHDNFFDLGGDSILSIQVVSRARQAGLRLTSRLLFLHQSVAALAAVAAPAEELSAAPEAVVSGRVPLTPIQRWFLDEHTVDPDHYAMSVHLRLAPGTDAALLERALDAVVAHHDALRLRYVRQDGDWVQEYGERPAGLLTVRDLTGSSDPEQELDAAALQAQRALDLSTGTLVKGVFLRGAGASWPRLFLTVHHIVMDGVSWRVLLEDLATAYAHLAEGRQADLGARTSSYQQWAEHLTAHVRDGGLDSEVEHWRAVDARHAPALPADDPAGRNVTAAERTVEVRLDRAETDALLHRVPSVYRTQINDVLVAALGRALGAWTGSKRLVIGLEGHGREELFDDLDLSRTVGWYTTHFPVALTLPDAAGWGETVKSVKEQLRAVPGRGLGYDALRFLSAPGTPGHALRTDPLPPVSFNYLGQWDGTTTEDGLIRDRLPALGQDHAPDEPRPYLLDVVGMVEDGTLGFTWIFSGEVFDRATVERVAGEHLAALRALLAHCQDPSSGGATPSDFPLARLDQAAVDRIAGDGRNIEDVYPLTPMQSGMLFHTLAEPEGGAYFEQMSFRMDGVAAPELLERAWQHVTDHLEILRSAVVWEQVDQPLLVVRRNVTQPVTHLDWRGLSEEEQGRALARHLAEDRELGIDLAAAPMVRIAVARTSDTSVRVVRTSHHVLLDGWSTFQMLDELTRAYRALLAGEHPALPSRRPFGSYVEWLQGQDLTRAEAYWRELLDGFGQPTSLPYDRNPVATHRAQSAERLVTRLPAAASRKLYDFARAERLTVNTVVQGAWALLLSRYAGESDVVFGATVSGRPADLPGVDSVVGMLVNTLPVRVGVDGDTPVGTWLAGVQEAQAEARQYEYVPLPRIQGWSGVERGTSLFDSLVAFENFPVDGDTGDADDGVRLHGLEGADVTNFPLNLVAYAGDELAYALAYDPALFDLATVERMAAHLEALLTGMADAPARPVSAVPMLAEGERERVVREWAGTEGVAPWPGTLHSQVAERASEQPDAVAVVCGEDALTYGELDRSANQLAHHLISLGAGPGHLVGLSVERSTDMAVGLLGIMKTGAAYLPLDPAYPADRLTYMLEDSGARLLITHHHTQPAPAGIQVIDLDAERETLAHQPTTAPRTTVTPDDLAYVIYTSGSTGRPKGVAIEHHTVLHLLANSQPLYGFGPQDVWTVFHSYAFDFSVWELWGALTTGARAVIVPHDTARNPEAMWRLLKQEKVTLLSQTPSMFRELVGHGPGTDALDADADVQGLPDLRWIVFGGEALEPKHVQPWFDRYPAASTQLVNMYGITETTVHVTHQVITTDHLNQGGRLPVGRPLPGYQVRLLDPHGNPVPTGVPGEIYVAGNGLARGYLHRPQLTAERFTANPHHTADTSTGTTTGTRMYRSGDLARWLPDGTLEHLGRADDQVKIRGYRIELGEIETALTTHPHIHETLVTTHQDHDGHRRLLAYLVTDNPLTPAQLRTHLAATLPDHMIPALYIPLDRLPLTPSGKVDRRALPQPDTQPEPTNTAERTPPRTPTEHLLATTWATVLGTEEVGIHDNFFDLGGDSILSIQVVSHVRRKLGARLSPRLLFAHPTVAELAVAVDAADADEAGQREASTVPRAPRSGLLPMSFGQQRLWFLEDFNEGSTEYHSAVGLRLTGRLDTDALRAASGDLVARHEALRTTFDVVDGQGVQTVHPVLPAEWRVEEAADEQEARVLAQRELERPYDLRNGPLVRVLVVRLGGAEHVCLLGMHHIVTDGWSMGVVAQELGELYTARIQGRPHGLPEVAVQYPDFAAWQRGRLEDGGLLGRRLDWWREELQGITPLELPTDRPRPAVRTSRGAVVGFEVPAATVDGLKKRARAQDATLFMALTAAVKALFARYTGEQDIAVGTASAGRNEGGLEGLVGFLVNTVVLRTRIDPEASFDALLGQVRGTVLDAFAHEDVPFERLVEAVQPERDTSRTPLVQAMVVLQNAPGTRPSLGDLHVTDYPLERDTALFDLTIEFEEHAGGLRALVEYSAELFEEETVARLGDHLNHLLAAAVADPARPVATLPLLAEGERERVVREWAGTEGVAPSPGTLHSQVAERAAEQPDTIAVVCGEDALTYGDLDRSANQLAHHLISLGAGPGHLVGLSVERSTDMAVGLLGIMKAGAAYLPLDPAYPADRLTYMLEDSGARLLITHHHTQPAPAGIQVIDLDVERETLAQQPTTAPSTTVAPDDLAYVIYTSGSTGRPKGVAIEHHTVLHLLANSQPLYGFGPQDVWTVFHSYAFDFSVWELWGALTTGARAVIVPHDTARNPEAMWHLVKQEKVTLLSQTPSMFRELVGQAAETSQSDLPDLRWIVFGGEALEPKHVQPWFDRYPAAPTQLVNMYGITETTVHVTHQVITTDHLAQGGRLPVGRPLPGYQVRLLDPHGNPVPTGVPGEIYVAGNGLARGYLHRPQLTAERFTANPHHTADTSTGTTTGTRMYRSGDLARWLPDGTLEHLGRADDQVKIRGYRIELGEIETALTTHPHIHETLVTTHQDHDGHRRLLAYLVTDTPLTPAQLRTHLAATLPDHMIPALYIPLDRLPLTPSGKVDRRALPQPDTQTEPTNTTEHTPPRTPTEHLLATTWATVLGTEEVGIHDNFFDLGGDSILSIQVISHARRAGLQLTSKLMFTHQTIAELASVVRHAEPETSGGDVAEAVAGSVELTPVQRWFFDGHTTDPDRYAMSVHVALAPDTDPGVLARALEAIVDHHDALRMRYSPDGEGGWAQEYGERPDGLLTVRDIPADGAEAALHDAADEAQRALDLRGGALVKGVFLRTAGADRPPGLFLAVHHLVMDGVSWRILLEDLATAYAQLAEGRPADLGARTSSYQHWARRLTDHVRSGALDHETGYWRKASAGAVDLPCDGPASSTYGEVAAESVVLDRETTEALLHRAPAAFRTQINDVLLGALGRVLNTWAGGPVTVALEGHGREELFDDVDLSRTVGWFTTIYPVTLVVPDGPWGTALKAVRKTLRKVPGRGIGYGALRYLREPDHPDRVALAAAPPPRISFNYLGQWDSADGGRGLVRDRLDALGADQAPGENRPHLIDVVAAVSDGQLRIEWMHAPSAHAPSTVRRLADDFATALRQIAAAAGN</sequence>
<dbReference type="FunFam" id="1.10.1200.10:FF:000005">
    <property type="entry name" value="Nonribosomal peptide synthetase 1"/>
    <property type="match status" value="3"/>
</dbReference>
<dbReference type="CDD" id="cd19543">
    <property type="entry name" value="DCL_NRPS"/>
    <property type="match status" value="1"/>
</dbReference>
<comment type="cofactor">
    <cofactor evidence="1">
        <name>pantetheine 4'-phosphate</name>
        <dbReference type="ChEBI" id="CHEBI:47942"/>
    </cofactor>
</comment>
<keyword evidence="5" id="KW-0677">Repeat</keyword>
<evidence type="ECO:0000256" key="1">
    <source>
        <dbReference type="ARBA" id="ARBA00001957"/>
    </source>
</evidence>
<dbReference type="Gene3D" id="3.30.559.30">
    <property type="entry name" value="Nonribosomal peptide synthetase, condensation domain"/>
    <property type="match status" value="5"/>
</dbReference>
<proteinExistence type="inferred from homology"/>
<keyword evidence="3" id="KW-0596">Phosphopantetheine</keyword>
<dbReference type="Pfam" id="PF00668">
    <property type="entry name" value="Condensation"/>
    <property type="match status" value="5"/>
</dbReference>
<dbReference type="CDD" id="cd19534">
    <property type="entry name" value="E_NRPS"/>
    <property type="match status" value="2"/>
</dbReference>
<dbReference type="RefSeq" id="WP_129807622.1">
    <property type="nucleotide sequence ID" value="NZ_PKLK01000004.1"/>
</dbReference>
<comment type="similarity">
    <text evidence="2">Belongs to the ATP-dependent AMP-binding enzyme family.</text>
</comment>
<feature type="compositionally biased region" description="Low complexity" evidence="7">
    <location>
        <begin position="3615"/>
        <end position="3629"/>
    </location>
</feature>
<dbReference type="GO" id="GO:0017000">
    <property type="term" value="P:antibiotic biosynthetic process"/>
    <property type="evidence" value="ECO:0007669"/>
    <property type="project" value="UniProtKB-KW"/>
</dbReference>
<dbReference type="Proteomes" id="UP000292095">
    <property type="component" value="Unassembled WGS sequence"/>
</dbReference>
<dbReference type="Pfam" id="PF13193">
    <property type="entry name" value="AMP-binding_C"/>
    <property type="match status" value="3"/>
</dbReference>
<keyword evidence="6" id="KW-0045">Antibiotic biosynthesis</keyword>
<feature type="region of interest" description="Disordered" evidence="7">
    <location>
        <begin position="997"/>
        <end position="1017"/>
    </location>
</feature>
<evidence type="ECO:0000313" key="10">
    <source>
        <dbReference type="Proteomes" id="UP000292095"/>
    </source>
</evidence>
<gene>
    <name evidence="9" type="ORF">C0Q91_05860</name>
</gene>
<evidence type="ECO:0000256" key="7">
    <source>
        <dbReference type="SAM" id="MobiDB-lite"/>
    </source>
</evidence>
<dbReference type="InterPro" id="IPR000873">
    <property type="entry name" value="AMP-dep_synth/lig_dom"/>
</dbReference>
<dbReference type="FunFam" id="2.30.38.10:FF:000001">
    <property type="entry name" value="Non-ribosomal peptide synthetase PvdI"/>
    <property type="match status" value="1"/>
</dbReference>
<dbReference type="InterPro" id="IPR010071">
    <property type="entry name" value="AA_adenyl_dom"/>
</dbReference>
<evidence type="ECO:0000256" key="5">
    <source>
        <dbReference type="ARBA" id="ARBA00022737"/>
    </source>
</evidence>
<protein>
    <submittedName>
        <fullName evidence="9">Non-ribosomal peptide synthetase</fullName>
    </submittedName>
</protein>
<dbReference type="SUPFAM" id="SSF47336">
    <property type="entry name" value="ACP-like"/>
    <property type="match status" value="3"/>
</dbReference>
<dbReference type="InterPro" id="IPR020845">
    <property type="entry name" value="AMP-binding_CS"/>
</dbReference>
<dbReference type="SMART" id="SM00823">
    <property type="entry name" value="PKS_PP"/>
    <property type="match status" value="3"/>
</dbReference>
<accession>A0AB37XI98</accession>
<dbReference type="Pfam" id="PF00550">
    <property type="entry name" value="PP-binding"/>
    <property type="match status" value="3"/>
</dbReference>
<dbReference type="SUPFAM" id="SSF52777">
    <property type="entry name" value="CoA-dependent acyltransferases"/>
    <property type="match status" value="10"/>
</dbReference>
<dbReference type="GO" id="GO:0031177">
    <property type="term" value="F:phosphopantetheine binding"/>
    <property type="evidence" value="ECO:0007669"/>
    <property type="project" value="InterPro"/>
</dbReference>